<dbReference type="Pfam" id="PF09825">
    <property type="entry name" value="BPL_N"/>
    <property type="match status" value="1"/>
</dbReference>
<gene>
    <name evidence="2" type="ORF">BU16DRAFT_450563</name>
</gene>
<sequence length="160" mass="17182">DYDDVWADMQPLSTKIRSYVRNGGRYLGICQGGYLAGNFSDTSATVGFNMFPSGILVDDEWLQNGTQRPTDADTTIQIDYTLANGTLLTGQWLFFQDGLTLLDNSSSGCSKDLEVVGQYTADQNIAAGLMGFGKGVLGLAGPHIEADASFCESSKPFLIS</sequence>
<feature type="domain" description="Biotin-protein ligase N-terminal" evidence="1">
    <location>
        <begin position="12"/>
        <end position="37"/>
    </location>
</feature>
<evidence type="ECO:0000259" key="1">
    <source>
        <dbReference type="Pfam" id="PF09825"/>
    </source>
</evidence>
<feature type="non-terminal residue" evidence="2">
    <location>
        <position position="1"/>
    </location>
</feature>
<name>A0A6A6RBS5_9PEZI</name>
<dbReference type="Proteomes" id="UP000799750">
    <property type="component" value="Unassembled WGS sequence"/>
</dbReference>
<evidence type="ECO:0000313" key="2">
    <source>
        <dbReference type="EMBL" id="KAF2501203.1"/>
    </source>
</evidence>
<dbReference type="EMBL" id="MU004182">
    <property type="protein sequence ID" value="KAF2501203.1"/>
    <property type="molecule type" value="Genomic_DNA"/>
</dbReference>
<proteinExistence type="predicted"/>
<dbReference type="InterPro" id="IPR019197">
    <property type="entry name" value="Biotin-prot_ligase_N"/>
</dbReference>
<accession>A0A6A6RBS5</accession>
<dbReference type="OrthoDB" id="10250105at2759"/>
<organism evidence="2 3">
    <name type="scientific">Lophium mytilinum</name>
    <dbReference type="NCBI Taxonomy" id="390894"/>
    <lineage>
        <taxon>Eukaryota</taxon>
        <taxon>Fungi</taxon>
        <taxon>Dikarya</taxon>
        <taxon>Ascomycota</taxon>
        <taxon>Pezizomycotina</taxon>
        <taxon>Dothideomycetes</taxon>
        <taxon>Pleosporomycetidae</taxon>
        <taxon>Mytilinidiales</taxon>
        <taxon>Mytilinidiaceae</taxon>
        <taxon>Lophium</taxon>
    </lineage>
</organism>
<evidence type="ECO:0000313" key="3">
    <source>
        <dbReference type="Proteomes" id="UP000799750"/>
    </source>
</evidence>
<dbReference type="InterPro" id="IPR029062">
    <property type="entry name" value="Class_I_gatase-like"/>
</dbReference>
<reference evidence="2" key="1">
    <citation type="journal article" date="2020" name="Stud. Mycol.">
        <title>101 Dothideomycetes genomes: a test case for predicting lifestyles and emergence of pathogens.</title>
        <authorList>
            <person name="Haridas S."/>
            <person name="Albert R."/>
            <person name="Binder M."/>
            <person name="Bloem J."/>
            <person name="Labutti K."/>
            <person name="Salamov A."/>
            <person name="Andreopoulos B."/>
            <person name="Baker S."/>
            <person name="Barry K."/>
            <person name="Bills G."/>
            <person name="Bluhm B."/>
            <person name="Cannon C."/>
            <person name="Castanera R."/>
            <person name="Culley D."/>
            <person name="Daum C."/>
            <person name="Ezra D."/>
            <person name="Gonzalez J."/>
            <person name="Henrissat B."/>
            <person name="Kuo A."/>
            <person name="Liang C."/>
            <person name="Lipzen A."/>
            <person name="Lutzoni F."/>
            <person name="Magnuson J."/>
            <person name="Mondo S."/>
            <person name="Nolan M."/>
            <person name="Ohm R."/>
            <person name="Pangilinan J."/>
            <person name="Park H.-J."/>
            <person name="Ramirez L."/>
            <person name="Alfaro M."/>
            <person name="Sun H."/>
            <person name="Tritt A."/>
            <person name="Yoshinaga Y."/>
            <person name="Zwiers L.-H."/>
            <person name="Turgeon B."/>
            <person name="Goodwin S."/>
            <person name="Spatafora J."/>
            <person name="Crous P."/>
            <person name="Grigoriev I."/>
        </authorList>
    </citation>
    <scope>NUCLEOTIDE SEQUENCE</scope>
    <source>
        <strain evidence="2">CBS 269.34</strain>
    </source>
</reference>
<keyword evidence="3" id="KW-1185">Reference proteome</keyword>
<dbReference type="AlphaFoldDB" id="A0A6A6RBS5"/>
<protein>
    <recommendedName>
        <fullName evidence="1">Biotin-protein ligase N-terminal domain-containing protein</fullName>
    </recommendedName>
</protein>
<dbReference type="SUPFAM" id="SSF52317">
    <property type="entry name" value="Class I glutamine amidotransferase-like"/>
    <property type="match status" value="1"/>
</dbReference>